<name>A0AAV7I4N7_COTGL</name>
<evidence type="ECO:0000313" key="2">
    <source>
        <dbReference type="Proteomes" id="UP000826195"/>
    </source>
</evidence>
<gene>
    <name evidence="1" type="ORF">KQX54_002863</name>
</gene>
<proteinExistence type="predicted"/>
<keyword evidence="2" id="KW-1185">Reference proteome</keyword>
<comment type="caution">
    <text evidence="1">The sequence shown here is derived from an EMBL/GenBank/DDBJ whole genome shotgun (WGS) entry which is preliminary data.</text>
</comment>
<dbReference type="Proteomes" id="UP000826195">
    <property type="component" value="Unassembled WGS sequence"/>
</dbReference>
<accession>A0AAV7I4N7</accession>
<dbReference type="InterPro" id="IPR016024">
    <property type="entry name" value="ARM-type_fold"/>
</dbReference>
<dbReference type="AlphaFoldDB" id="A0AAV7I4N7"/>
<dbReference type="Pfam" id="PF25571">
    <property type="entry name" value="TPR_CCP1_N"/>
    <property type="match status" value="1"/>
</dbReference>
<protein>
    <submittedName>
        <fullName evidence="1">Uncharacterized protein</fullName>
    </submittedName>
</protein>
<dbReference type="EMBL" id="JAHXZJ010002237">
    <property type="protein sequence ID" value="KAH0545752.1"/>
    <property type="molecule type" value="Genomic_DNA"/>
</dbReference>
<evidence type="ECO:0000313" key="1">
    <source>
        <dbReference type="EMBL" id="KAH0545752.1"/>
    </source>
</evidence>
<dbReference type="Gene3D" id="1.25.10.10">
    <property type="entry name" value="Leucine-rich Repeat Variant"/>
    <property type="match status" value="1"/>
</dbReference>
<organism evidence="1 2">
    <name type="scientific">Cotesia glomerata</name>
    <name type="common">Lepidopteran parasitic wasp</name>
    <name type="synonym">Apanteles glomeratus</name>
    <dbReference type="NCBI Taxonomy" id="32391"/>
    <lineage>
        <taxon>Eukaryota</taxon>
        <taxon>Metazoa</taxon>
        <taxon>Ecdysozoa</taxon>
        <taxon>Arthropoda</taxon>
        <taxon>Hexapoda</taxon>
        <taxon>Insecta</taxon>
        <taxon>Pterygota</taxon>
        <taxon>Neoptera</taxon>
        <taxon>Endopterygota</taxon>
        <taxon>Hymenoptera</taxon>
        <taxon>Apocrita</taxon>
        <taxon>Ichneumonoidea</taxon>
        <taxon>Braconidae</taxon>
        <taxon>Microgastrinae</taxon>
        <taxon>Cotesia</taxon>
    </lineage>
</organism>
<dbReference type="InterPro" id="IPR011989">
    <property type="entry name" value="ARM-like"/>
</dbReference>
<sequence>MKKSRVDDKENHWVEDNKLDKLLSHNDQIDMSAINKIEDTMNEALIEKLRQCLPKHQENSENIKNLLAKLYTRITSSDRKIRERTLETLWSKEYNIIEIFMVLLEACRDNTVCCNITGILHECIAPQQSKVKLKGAKNKHSKSASRTTIAQLIQFGGTQVFLKLLINSQRSDNTMSEVLVHEVLWILSQIAQKDVKFPLKVRLLNVTKVFHFLLKHHYNDARLLLPLLLILKSIAKN</sequence>
<dbReference type="SUPFAM" id="SSF48371">
    <property type="entry name" value="ARM repeat"/>
    <property type="match status" value="1"/>
</dbReference>
<feature type="non-terminal residue" evidence="1">
    <location>
        <position position="237"/>
    </location>
</feature>
<reference evidence="1 2" key="1">
    <citation type="journal article" date="2021" name="J. Hered.">
        <title>A chromosome-level genome assembly of the parasitoid wasp, Cotesia glomerata (Hymenoptera: Braconidae).</title>
        <authorList>
            <person name="Pinto B.J."/>
            <person name="Weis J.J."/>
            <person name="Gamble T."/>
            <person name="Ode P.J."/>
            <person name="Paul R."/>
            <person name="Zaspel J.M."/>
        </authorList>
    </citation>
    <scope>NUCLEOTIDE SEQUENCE [LARGE SCALE GENOMIC DNA]</scope>
    <source>
        <strain evidence="1">CgM1</strain>
    </source>
</reference>